<feature type="region of interest" description="Disordered" evidence="5">
    <location>
        <begin position="51"/>
        <end position="176"/>
    </location>
</feature>
<evidence type="ECO:0000313" key="8">
    <source>
        <dbReference type="EMBL" id="KAJ1980728.1"/>
    </source>
</evidence>
<sequence>MPPKNHKPARARPHAVPGDIGVRGRKTGLQIGPAVTKDADGFDDIDAFFSDVTQAPQPEAKLQPAPVKPPNLTSTPDGPTTTIAVTMSPPQSPVRNNSAQKGHAKAPNTPQPTATPTKSKANPIAGSSRAFTFNKPKTARALQPTEPPSATVASQLLEEPTLANPTSPVDELGVSSSMALDSMQQLTSARMKIDFSEAVSARRSPLARVTSLSSSRSSTGQASPTKFNSSHSPTRQAHTQPLPLDASSVVPQRAALAGKRSFKPTTTRRVTHAPRAVFNFSDLNTASSPPSQPEDLVLTTENNAPTPVSQPQSPITPLPNSNRAQRNASASVPSARGSVASPIALINPTHHHDEELFNASAQRMNNPFANFCSSPTPASPEAFPMSAAGFDDGGDDAGDNILENDTINDRGRSPSMQLMASNGSSPGRASHSPTALMAPENAPARSAVRRHSAKLTASLQRRQAPSPAGERKPSKRPRKSAAAVAVSQPIPDSVKHSNQPEPAEALEAEHGIRRSRRMKLKPLAYWKNERVVYTLKHEGQQAVPAVREVIRDEMAVPPVEPAPSRPNKSAAGRRSANFASSSRAESSSTGAKQRGRKRKPPASPEADMVEPLGADTLHAEAHLGHLDEDYGDGASFADESMVSPCASEANTLAESEAQEPIVAEVLDYETEEPIHKVIGLSAKMVKLKPVLSAGCYFQKCLQEAEWFSSGVLVINPEREKLMRQTTDAAMIFYIVSGRCSVTVAGTTFTMSRGDQFLVPRGNEYRVVNTSRHDAKLFFTRATHTFPEPSEPS</sequence>
<dbReference type="InterPro" id="IPR011051">
    <property type="entry name" value="RmlC_Cupin_sf"/>
</dbReference>
<feature type="domain" description="Mif2 N-terminal" evidence="7">
    <location>
        <begin position="19"/>
        <end position="148"/>
    </location>
</feature>
<dbReference type="InterPro" id="IPR028929">
    <property type="entry name" value="Mif2_N"/>
</dbReference>
<keyword evidence="3" id="KW-0238">DNA-binding</keyword>
<proteinExistence type="inferred from homology"/>
<feature type="compositionally biased region" description="Polar residues" evidence="5">
    <location>
        <begin position="299"/>
        <end position="332"/>
    </location>
</feature>
<dbReference type="EMBL" id="JANBQB010000155">
    <property type="protein sequence ID" value="KAJ1980728.1"/>
    <property type="molecule type" value="Genomic_DNA"/>
</dbReference>
<comment type="subcellular location">
    <subcellularLocation>
        <location evidence="1">Nucleus</location>
    </subcellularLocation>
</comment>
<evidence type="ECO:0000259" key="6">
    <source>
        <dbReference type="Pfam" id="PF11699"/>
    </source>
</evidence>
<dbReference type="Gene3D" id="2.60.120.10">
    <property type="entry name" value="Jelly Rolls"/>
    <property type="match status" value="1"/>
</dbReference>
<feature type="region of interest" description="Disordered" evidence="5">
    <location>
        <begin position="1"/>
        <end position="26"/>
    </location>
</feature>
<dbReference type="GO" id="GO:0019237">
    <property type="term" value="F:centromeric DNA binding"/>
    <property type="evidence" value="ECO:0007669"/>
    <property type="project" value="InterPro"/>
</dbReference>
<feature type="compositionally biased region" description="Low complexity" evidence="5">
    <location>
        <begin position="210"/>
        <end position="225"/>
    </location>
</feature>
<organism evidence="8 9">
    <name type="scientific">Dimargaris verticillata</name>
    <dbReference type="NCBI Taxonomy" id="2761393"/>
    <lineage>
        <taxon>Eukaryota</taxon>
        <taxon>Fungi</taxon>
        <taxon>Fungi incertae sedis</taxon>
        <taxon>Zoopagomycota</taxon>
        <taxon>Kickxellomycotina</taxon>
        <taxon>Dimargaritomycetes</taxon>
        <taxon>Dimargaritales</taxon>
        <taxon>Dimargaritaceae</taxon>
        <taxon>Dimargaris</taxon>
    </lineage>
</organism>
<feature type="compositionally biased region" description="Basic residues" evidence="5">
    <location>
        <begin position="1"/>
        <end position="13"/>
    </location>
</feature>
<evidence type="ECO:0000313" key="9">
    <source>
        <dbReference type="Proteomes" id="UP001151582"/>
    </source>
</evidence>
<evidence type="ECO:0000256" key="5">
    <source>
        <dbReference type="SAM" id="MobiDB-lite"/>
    </source>
</evidence>
<feature type="compositionally biased region" description="Polar residues" evidence="5">
    <location>
        <begin position="71"/>
        <end position="100"/>
    </location>
</feature>
<comment type="similarity">
    <text evidence="2">Belongs to the CENP-C/MIF2 family.</text>
</comment>
<feature type="compositionally biased region" description="Polar residues" evidence="5">
    <location>
        <begin position="226"/>
        <end position="239"/>
    </location>
</feature>
<dbReference type="PANTHER" id="PTHR16684:SF11">
    <property type="entry name" value="CENTROMERE PROTEIN C"/>
    <property type="match status" value="1"/>
</dbReference>
<dbReference type="Proteomes" id="UP001151582">
    <property type="component" value="Unassembled WGS sequence"/>
</dbReference>
<dbReference type="GO" id="GO:0051455">
    <property type="term" value="P:spindle attachment to meiosis I kinetochore"/>
    <property type="evidence" value="ECO:0007669"/>
    <property type="project" value="TreeGrafter"/>
</dbReference>
<feature type="region of interest" description="Disordered" evidence="5">
    <location>
        <begin position="255"/>
        <end position="274"/>
    </location>
</feature>
<evidence type="ECO:0000259" key="7">
    <source>
        <dbReference type="Pfam" id="PF15624"/>
    </source>
</evidence>
<feature type="region of interest" description="Disordered" evidence="5">
    <location>
        <begin position="199"/>
        <end position="248"/>
    </location>
</feature>
<comment type="caution">
    <text evidence="8">The sequence shown here is derived from an EMBL/GenBank/DDBJ whole genome shotgun (WGS) entry which is preliminary data.</text>
</comment>
<dbReference type="InterPro" id="IPR028386">
    <property type="entry name" value="CENP-C/Mif2/cnp3"/>
</dbReference>
<dbReference type="Pfam" id="PF15624">
    <property type="entry name" value="Mif2_N"/>
    <property type="match status" value="1"/>
</dbReference>
<dbReference type="InterPro" id="IPR014710">
    <property type="entry name" value="RmlC-like_jellyroll"/>
</dbReference>
<evidence type="ECO:0000256" key="4">
    <source>
        <dbReference type="ARBA" id="ARBA00023242"/>
    </source>
</evidence>
<feature type="region of interest" description="Disordered" evidence="5">
    <location>
        <begin position="281"/>
        <end position="336"/>
    </location>
</feature>
<dbReference type="AlphaFoldDB" id="A0A9W8ECZ6"/>
<dbReference type="GO" id="GO:0051382">
    <property type="term" value="P:kinetochore assembly"/>
    <property type="evidence" value="ECO:0007669"/>
    <property type="project" value="InterPro"/>
</dbReference>
<evidence type="ECO:0000256" key="2">
    <source>
        <dbReference type="ARBA" id="ARBA00010291"/>
    </source>
</evidence>
<accession>A0A9W8ECZ6</accession>
<feature type="region of interest" description="Disordered" evidence="5">
    <location>
        <begin position="556"/>
        <end position="609"/>
    </location>
</feature>
<dbReference type="GO" id="GO:0000776">
    <property type="term" value="C:kinetochore"/>
    <property type="evidence" value="ECO:0007669"/>
    <property type="project" value="InterPro"/>
</dbReference>
<feature type="region of interest" description="Disordered" evidence="5">
    <location>
        <begin position="391"/>
        <end position="510"/>
    </location>
</feature>
<feature type="compositionally biased region" description="Low complexity" evidence="5">
    <location>
        <begin position="569"/>
        <end position="588"/>
    </location>
</feature>
<dbReference type="SUPFAM" id="SSF51182">
    <property type="entry name" value="RmlC-like cupins"/>
    <property type="match status" value="1"/>
</dbReference>
<reference evidence="8" key="1">
    <citation type="submission" date="2022-07" db="EMBL/GenBank/DDBJ databases">
        <title>Phylogenomic reconstructions and comparative analyses of Kickxellomycotina fungi.</title>
        <authorList>
            <person name="Reynolds N.K."/>
            <person name="Stajich J.E."/>
            <person name="Barry K."/>
            <person name="Grigoriev I.V."/>
            <person name="Crous P."/>
            <person name="Smith M.E."/>
        </authorList>
    </citation>
    <scope>NUCLEOTIDE SEQUENCE</scope>
    <source>
        <strain evidence="8">RSA 567</strain>
    </source>
</reference>
<keyword evidence="9" id="KW-1185">Reference proteome</keyword>
<feature type="compositionally biased region" description="Low complexity" evidence="5">
    <location>
        <begin position="105"/>
        <end position="117"/>
    </location>
</feature>
<evidence type="ECO:0000256" key="3">
    <source>
        <dbReference type="ARBA" id="ARBA00023125"/>
    </source>
</evidence>
<keyword evidence="4" id="KW-0539">Nucleus</keyword>
<feature type="domain" description="Mif2/CENP-C cupin" evidence="6">
    <location>
        <begin position="697"/>
        <end position="779"/>
    </location>
</feature>
<name>A0A9W8ECZ6_9FUNG</name>
<dbReference type="GO" id="GO:0051315">
    <property type="term" value="P:attachment of mitotic spindle microtubules to kinetochore"/>
    <property type="evidence" value="ECO:0007669"/>
    <property type="project" value="TreeGrafter"/>
</dbReference>
<gene>
    <name evidence="8" type="primary">MIF2</name>
    <name evidence="8" type="ORF">H4R34_002345</name>
</gene>
<dbReference type="OrthoDB" id="1939643at2759"/>
<evidence type="ECO:0000256" key="1">
    <source>
        <dbReference type="ARBA" id="ARBA00004123"/>
    </source>
</evidence>
<dbReference type="GO" id="GO:0005634">
    <property type="term" value="C:nucleus"/>
    <property type="evidence" value="ECO:0007669"/>
    <property type="project" value="UniProtKB-SubCell"/>
</dbReference>
<protein>
    <submittedName>
        <fullName evidence="8">Mitotic fidelity of chromosome transmission-protein</fullName>
    </submittedName>
</protein>
<feature type="compositionally biased region" description="Polar residues" evidence="5">
    <location>
        <begin position="414"/>
        <end position="433"/>
    </location>
</feature>
<dbReference type="InterPro" id="IPR025974">
    <property type="entry name" value="Mif2/CENP-C_cupin"/>
</dbReference>
<dbReference type="Pfam" id="PF11699">
    <property type="entry name" value="CENP-C_C"/>
    <property type="match status" value="1"/>
</dbReference>
<dbReference type="PANTHER" id="PTHR16684">
    <property type="entry name" value="CENTROMERE PROTEIN C"/>
    <property type="match status" value="1"/>
</dbReference>